<evidence type="ECO:0000313" key="3">
    <source>
        <dbReference type="Proteomes" id="UP000182334"/>
    </source>
</evidence>
<organism evidence="2 3">
    <name type="scientific">Sungouiella intermedia</name>
    <dbReference type="NCBI Taxonomy" id="45354"/>
    <lineage>
        <taxon>Eukaryota</taxon>
        <taxon>Fungi</taxon>
        <taxon>Dikarya</taxon>
        <taxon>Ascomycota</taxon>
        <taxon>Saccharomycotina</taxon>
        <taxon>Pichiomycetes</taxon>
        <taxon>Metschnikowiaceae</taxon>
        <taxon>Sungouiella</taxon>
    </lineage>
</organism>
<evidence type="ECO:0000256" key="1">
    <source>
        <dbReference type="SAM" id="MobiDB-lite"/>
    </source>
</evidence>
<dbReference type="AlphaFoldDB" id="A0A1L0BAI0"/>
<proteinExistence type="predicted"/>
<feature type="region of interest" description="Disordered" evidence="1">
    <location>
        <begin position="1"/>
        <end position="36"/>
    </location>
</feature>
<gene>
    <name evidence="2" type="ORF">SAMEA4029010_CIC11G00000002096</name>
</gene>
<dbReference type="Proteomes" id="UP000182334">
    <property type="component" value="Chromosome I"/>
</dbReference>
<name>A0A1L0BAI0_9ASCO</name>
<keyword evidence="3" id="KW-1185">Reference proteome</keyword>
<evidence type="ECO:0000313" key="2">
    <source>
        <dbReference type="EMBL" id="SGZ47494.1"/>
    </source>
</evidence>
<feature type="region of interest" description="Disordered" evidence="1">
    <location>
        <begin position="286"/>
        <end position="308"/>
    </location>
</feature>
<feature type="compositionally biased region" description="Basic and acidic residues" evidence="1">
    <location>
        <begin position="1"/>
        <end position="11"/>
    </location>
</feature>
<dbReference type="EMBL" id="LT635756">
    <property type="protein sequence ID" value="SGZ47494.1"/>
    <property type="molecule type" value="Genomic_DNA"/>
</dbReference>
<dbReference type="OrthoDB" id="3981234at2759"/>
<reference evidence="2 3" key="1">
    <citation type="submission" date="2016-10" db="EMBL/GenBank/DDBJ databases">
        <authorList>
            <person name="de Groot N.N."/>
        </authorList>
    </citation>
    <scope>NUCLEOTIDE SEQUENCE [LARGE SCALE GENOMIC DNA]</scope>
    <source>
        <strain evidence="2 3">CBS 141442</strain>
    </source>
</reference>
<protein>
    <submittedName>
        <fullName evidence="2">CIC11C00000002096</fullName>
    </submittedName>
</protein>
<accession>A0A1L0BAI0</accession>
<sequence length="365" mass="40334">MSESTNRDRQPPRTFLDTPDFAHLHPGTGVSATTNYPRTSQLQAPTSHLHHTGHNIGHFKHPQTFYQGVHQNLLNFHQPPSQGQTLQIQHFSTVQSVAQFQYHKDMAPFKNMDKPLPHYYAQPTEQYEIHNHQLPPAALELPGIGQAQPQSVQPVQNVETSNVSNQSIPININQTLTPTSTASVALQNGNLSNGVNQSIHPGIQSAGMVGMANNAQYYSGSLVNPIITQDLRSQSLPVTLNHLGQAPITGNHNHGAGAKFSDSDVELLHQLYSMGERHKWKQITKEINQRSASRRGDDPSGISDDERSALSKNVSPTYVIKQYQNLLGLPRNLLYFGVLGLSIPYVVAEKGWDDLVDTESFSSPE</sequence>